<evidence type="ECO:0000313" key="2">
    <source>
        <dbReference type="EMBL" id="SFM08396.1"/>
    </source>
</evidence>
<reference evidence="3" key="1">
    <citation type="submission" date="2016-10" db="EMBL/GenBank/DDBJ databases">
        <authorList>
            <person name="Varghese N."/>
            <person name="Submissions S."/>
        </authorList>
    </citation>
    <scope>NUCLEOTIDE SEQUENCE [LARGE SCALE GENOMIC DNA]</scope>
    <source>
        <strain evidence="3">CGMCC 1.4250</strain>
    </source>
</reference>
<dbReference type="InterPro" id="IPR025235">
    <property type="entry name" value="DUF4178"/>
</dbReference>
<accession>A0A1I4MZ81</accession>
<evidence type="ECO:0000313" key="3">
    <source>
        <dbReference type="Proteomes" id="UP000198565"/>
    </source>
</evidence>
<keyword evidence="3" id="KW-1185">Reference proteome</keyword>
<gene>
    <name evidence="2" type="ORF">SAMN04487943_107200</name>
</gene>
<protein>
    <recommendedName>
        <fullName evidence="1">DUF4178 domain-containing protein</fullName>
    </recommendedName>
</protein>
<dbReference type="AlphaFoldDB" id="A0A1I4MZ81"/>
<name>A0A1I4MZ81_9BACI</name>
<proteinExistence type="predicted"/>
<evidence type="ECO:0000259" key="1">
    <source>
        <dbReference type="Pfam" id="PF13785"/>
    </source>
</evidence>
<dbReference type="Pfam" id="PF13785">
    <property type="entry name" value="DUF4178"/>
    <property type="match status" value="1"/>
</dbReference>
<dbReference type="EMBL" id="FOTR01000007">
    <property type="protein sequence ID" value="SFM08396.1"/>
    <property type="molecule type" value="Genomic_DNA"/>
</dbReference>
<dbReference type="STRING" id="334253.SAMN04487943_107200"/>
<dbReference type="Proteomes" id="UP000198565">
    <property type="component" value="Unassembled WGS sequence"/>
</dbReference>
<organism evidence="2 3">
    <name type="scientific">Gracilibacillus orientalis</name>
    <dbReference type="NCBI Taxonomy" id="334253"/>
    <lineage>
        <taxon>Bacteria</taxon>
        <taxon>Bacillati</taxon>
        <taxon>Bacillota</taxon>
        <taxon>Bacilli</taxon>
        <taxon>Bacillales</taxon>
        <taxon>Bacillaceae</taxon>
        <taxon>Gracilibacillus</taxon>
    </lineage>
</organism>
<sequence length="172" mass="19915">MHHLGFFSKFFNKKEKKASVRKRDLLSIEVGDIVEYDLADYEVVGKITYRQSNYTWYSYQLLGETNILWLAAEMDDELELGIYEKIQLPEANNFPNKFVFNNKNYSLDESGQAEVTGEGRSSSLTGQRIRYAEYCDTDEESFISLEEWDSEVEASIGYPIENYEVKIIAGSH</sequence>
<feature type="domain" description="DUF4178" evidence="1">
    <location>
        <begin position="30"/>
        <end position="161"/>
    </location>
</feature>